<sequence length="146" mass="17114">MEAKLSAKLQLLELTRGKTKDVAVGDNLEKIRRHKEALQTIVAGVEELKRDIEQEKLEKGETVDEVKEWGEETEGKIDIVDNDIKFLEARLKEIVTRSDNEERETKEYHKAREREEQLNFERHQLEQKAEFSKAQTQRQICLINIA</sequence>
<keyword evidence="3" id="KW-1185">Reference proteome</keyword>
<evidence type="ECO:0000313" key="2">
    <source>
        <dbReference type="EMBL" id="CAH3186032.1"/>
    </source>
</evidence>
<feature type="coiled-coil region" evidence="1">
    <location>
        <begin position="35"/>
        <end position="128"/>
    </location>
</feature>
<name>A0ABN8S2R8_9CNID</name>
<dbReference type="EMBL" id="CALNXK010000456">
    <property type="protein sequence ID" value="CAH3186032.1"/>
    <property type="molecule type" value="Genomic_DNA"/>
</dbReference>
<comment type="caution">
    <text evidence="2">The sequence shown here is derived from an EMBL/GenBank/DDBJ whole genome shotgun (WGS) entry which is preliminary data.</text>
</comment>
<evidence type="ECO:0000313" key="3">
    <source>
        <dbReference type="Proteomes" id="UP001159405"/>
    </source>
</evidence>
<protein>
    <submittedName>
        <fullName evidence="2">Uncharacterized protein</fullName>
    </submittedName>
</protein>
<accession>A0ABN8S2R8</accession>
<keyword evidence="1" id="KW-0175">Coiled coil</keyword>
<organism evidence="2 3">
    <name type="scientific">Porites lobata</name>
    <dbReference type="NCBI Taxonomy" id="104759"/>
    <lineage>
        <taxon>Eukaryota</taxon>
        <taxon>Metazoa</taxon>
        <taxon>Cnidaria</taxon>
        <taxon>Anthozoa</taxon>
        <taxon>Hexacorallia</taxon>
        <taxon>Scleractinia</taxon>
        <taxon>Fungiina</taxon>
        <taxon>Poritidae</taxon>
        <taxon>Porites</taxon>
    </lineage>
</organism>
<dbReference type="Proteomes" id="UP001159405">
    <property type="component" value="Unassembled WGS sequence"/>
</dbReference>
<proteinExistence type="predicted"/>
<gene>
    <name evidence="2" type="ORF">PLOB_00033868</name>
</gene>
<evidence type="ECO:0000256" key="1">
    <source>
        <dbReference type="SAM" id="Coils"/>
    </source>
</evidence>
<reference evidence="2 3" key="1">
    <citation type="submission" date="2022-05" db="EMBL/GenBank/DDBJ databases">
        <authorList>
            <consortium name="Genoscope - CEA"/>
            <person name="William W."/>
        </authorList>
    </citation>
    <scope>NUCLEOTIDE SEQUENCE [LARGE SCALE GENOMIC DNA]</scope>
</reference>